<reference evidence="2" key="2">
    <citation type="submission" date="2020-10" db="EMBL/GenBank/DDBJ databases">
        <authorList>
            <person name="Cooper E.A."/>
            <person name="Brenton Z.W."/>
            <person name="Flinn B.S."/>
            <person name="Jenkins J."/>
            <person name="Shu S."/>
            <person name="Flowers D."/>
            <person name="Luo F."/>
            <person name="Wang Y."/>
            <person name="Xia P."/>
            <person name="Barry K."/>
            <person name="Daum C."/>
            <person name="Lipzen A."/>
            <person name="Yoshinaga Y."/>
            <person name="Schmutz J."/>
            <person name="Saski C."/>
            <person name="Vermerris W."/>
            <person name="Kresovich S."/>
        </authorList>
    </citation>
    <scope>NUCLEOTIDE SEQUENCE</scope>
</reference>
<proteinExistence type="predicted"/>
<dbReference type="Proteomes" id="UP000807115">
    <property type="component" value="Chromosome 9"/>
</dbReference>
<name>A0A921QCR5_SORBI</name>
<dbReference type="Pfam" id="PF07893">
    <property type="entry name" value="DUF1668"/>
    <property type="match status" value="1"/>
</dbReference>
<protein>
    <submittedName>
        <fullName evidence="2">Uncharacterized protein</fullName>
    </submittedName>
</protein>
<dbReference type="AlphaFoldDB" id="A0A921QCR5"/>
<comment type="caution">
    <text evidence="2">The sequence shown here is derived from an EMBL/GenBank/DDBJ whole genome shotgun (WGS) entry which is preliminary data.</text>
</comment>
<dbReference type="PANTHER" id="PTHR33085">
    <property type="entry name" value="OS12G0113100 PROTEIN-RELATED"/>
    <property type="match status" value="1"/>
</dbReference>
<gene>
    <name evidence="2" type="ORF">BDA96_09G260200</name>
</gene>
<dbReference type="EMBL" id="CM027688">
    <property type="protein sequence ID" value="KAG0519392.1"/>
    <property type="molecule type" value="Genomic_DNA"/>
</dbReference>
<feature type="region of interest" description="Disordered" evidence="1">
    <location>
        <begin position="42"/>
        <end position="61"/>
    </location>
</feature>
<dbReference type="PANTHER" id="PTHR33085:SF129">
    <property type="entry name" value="OS04G0426500 PROTEIN"/>
    <property type="match status" value="1"/>
</dbReference>
<reference evidence="2" key="1">
    <citation type="journal article" date="2019" name="BMC Genomics">
        <title>A new reference genome for Sorghum bicolor reveals high levels of sequence similarity between sweet and grain genotypes: implications for the genetics of sugar metabolism.</title>
        <authorList>
            <person name="Cooper E.A."/>
            <person name="Brenton Z.W."/>
            <person name="Flinn B.S."/>
            <person name="Jenkins J."/>
            <person name="Shu S."/>
            <person name="Flowers D."/>
            <person name="Luo F."/>
            <person name="Wang Y."/>
            <person name="Xia P."/>
            <person name="Barry K."/>
            <person name="Daum C."/>
            <person name="Lipzen A."/>
            <person name="Yoshinaga Y."/>
            <person name="Schmutz J."/>
            <person name="Saski C."/>
            <person name="Vermerris W."/>
            <person name="Kresovich S."/>
        </authorList>
    </citation>
    <scope>NUCLEOTIDE SEQUENCE</scope>
</reference>
<evidence type="ECO:0000313" key="2">
    <source>
        <dbReference type="EMBL" id="KAG0519392.1"/>
    </source>
</evidence>
<evidence type="ECO:0000313" key="3">
    <source>
        <dbReference type="Proteomes" id="UP000807115"/>
    </source>
</evidence>
<feature type="compositionally biased region" description="Polar residues" evidence="1">
    <location>
        <begin position="45"/>
        <end position="60"/>
    </location>
</feature>
<sequence>MGLSRRFLNLIVDNNTNPGTKSLCCMDLNLCRHSLFDTATRAPKNKTTTRAPNKNRTTTRAPKGNALALNKIRLPSPSLSIRTSDSDLKNRRIHFFQAADQRVLCLDQLGRGFLLKADTPGMVMMPCLHRPKSEPIALYLPYAEPDFDDLDGGGGGDLFIMERRGGSCSRFLPKTWRCDRLPPPPPYIHGGGADHSWLEINSYAVVGSQVCISVDGDGTYCLAAVSNPVIDTYSWSEVGRWTLPFQGKVHYAPELKLWFGFTAKDQNLAAADLSAMDSHSQPQLLDSWKELEPPEGWQEVQDPQLVSLGSRKFCIARFFCTGTAVDDCQNVTVLTGVEVVRGVNVFSGKVGDLRMVKHKSLCHKSRWGEDTVTAVF</sequence>
<dbReference type="InterPro" id="IPR012871">
    <property type="entry name" value="DUF1668_ORYSA"/>
</dbReference>
<accession>A0A921QCR5</accession>
<organism evidence="2 3">
    <name type="scientific">Sorghum bicolor</name>
    <name type="common">Sorghum</name>
    <name type="synonym">Sorghum vulgare</name>
    <dbReference type="NCBI Taxonomy" id="4558"/>
    <lineage>
        <taxon>Eukaryota</taxon>
        <taxon>Viridiplantae</taxon>
        <taxon>Streptophyta</taxon>
        <taxon>Embryophyta</taxon>
        <taxon>Tracheophyta</taxon>
        <taxon>Spermatophyta</taxon>
        <taxon>Magnoliopsida</taxon>
        <taxon>Liliopsida</taxon>
        <taxon>Poales</taxon>
        <taxon>Poaceae</taxon>
        <taxon>PACMAD clade</taxon>
        <taxon>Panicoideae</taxon>
        <taxon>Andropogonodae</taxon>
        <taxon>Andropogoneae</taxon>
        <taxon>Sorghinae</taxon>
        <taxon>Sorghum</taxon>
    </lineage>
</organism>
<evidence type="ECO:0000256" key="1">
    <source>
        <dbReference type="SAM" id="MobiDB-lite"/>
    </source>
</evidence>